<dbReference type="Proteomes" id="UP000294257">
    <property type="component" value="Unassembled WGS sequence"/>
</dbReference>
<evidence type="ECO:0000256" key="2">
    <source>
        <dbReference type="ARBA" id="ARBA00022679"/>
    </source>
</evidence>
<reference evidence="4 5" key="1">
    <citation type="submission" date="2019-02" db="EMBL/GenBank/DDBJ databases">
        <title>Genomic Encyclopedia of Type Strains, Phase IV (KMG-IV): sequencing the most valuable type-strain genomes for metagenomic binning, comparative biology and taxonomic classification.</title>
        <authorList>
            <person name="Goeker M."/>
        </authorList>
    </citation>
    <scope>NUCLEOTIDE SEQUENCE [LARGE SCALE GENOMIC DNA]</scope>
    <source>
        <strain evidence="4 5">DSM 101727</strain>
    </source>
</reference>
<dbReference type="Pfam" id="PF01596">
    <property type="entry name" value="Methyltransf_3"/>
    <property type="match status" value="1"/>
</dbReference>
<keyword evidence="5" id="KW-1185">Reference proteome</keyword>
<gene>
    <name evidence="4" type="ORF">EV193_11938</name>
</gene>
<keyword evidence="2 4" id="KW-0808">Transferase</keyword>
<dbReference type="EMBL" id="SGWQ01000019">
    <property type="protein sequence ID" value="RZS29635.1"/>
    <property type="molecule type" value="Genomic_DNA"/>
</dbReference>
<comment type="caution">
    <text evidence="4">The sequence shown here is derived from an EMBL/GenBank/DDBJ whole genome shotgun (WGS) entry which is preliminary data.</text>
</comment>
<dbReference type="Gene3D" id="3.40.50.150">
    <property type="entry name" value="Vaccinia Virus protein VP39"/>
    <property type="match status" value="1"/>
</dbReference>
<dbReference type="GO" id="GO:0008171">
    <property type="term" value="F:O-methyltransferase activity"/>
    <property type="evidence" value="ECO:0007669"/>
    <property type="project" value="InterPro"/>
</dbReference>
<dbReference type="PANTHER" id="PTHR10509">
    <property type="entry name" value="O-METHYLTRANSFERASE-RELATED"/>
    <property type="match status" value="1"/>
</dbReference>
<dbReference type="GO" id="GO:0032259">
    <property type="term" value="P:methylation"/>
    <property type="evidence" value="ECO:0007669"/>
    <property type="project" value="UniProtKB-KW"/>
</dbReference>
<organism evidence="4 5">
    <name type="scientific">Herbihabitans rhizosphaerae</name>
    <dbReference type="NCBI Taxonomy" id="1872711"/>
    <lineage>
        <taxon>Bacteria</taxon>
        <taxon>Bacillati</taxon>
        <taxon>Actinomycetota</taxon>
        <taxon>Actinomycetes</taxon>
        <taxon>Pseudonocardiales</taxon>
        <taxon>Pseudonocardiaceae</taxon>
        <taxon>Herbihabitans</taxon>
    </lineage>
</organism>
<dbReference type="GO" id="GO:0008757">
    <property type="term" value="F:S-adenosylmethionine-dependent methyltransferase activity"/>
    <property type="evidence" value="ECO:0007669"/>
    <property type="project" value="TreeGrafter"/>
</dbReference>
<evidence type="ECO:0000256" key="3">
    <source>
        <dbReference type="ARBA" id="ARBA00022691"/>
    </source>
</evidence>
<dbReference type="AlphaFoldDB" id="A0A4Q7KBS5"/>
<keyword evidence="3" id="KW-0949">S-adenosyl-L-methionine</keyword>
<protein>
    <submittedName>
        <fullName evidence="4">Putative O-methyltransferase YrrM</fullName>
    </submittedName>
</protein>
<keyword evidence="1 4" id="KW-0489">Methyltransferase</keyword>
<dbReference type="OrthoDB" id="9799672at2"/>
<dbReference type="InterPro" id="IPR002935">
    <property type="entry name" value="SAM_O-MeTrfase"/>
</dbReference>
<dbReference type="SUPFAM" id="SSF53335">
    <property type="entry name" value="S-adenosyl-L-methionine-dependent methyltransferases"/>
    <property type="match status" value="1"/>
</dbReference>
<evidence type="ECO:0000256" key="1">
    <source>
        <dbReference type="ARBA" id="ARBA00022603"/>
    </source>
</evidence>
<dbReference type="RefSeq" id="WP_130348772.1">
    <property type="nucleotide sequence ID" value="NZ_SGWQ01000019.1"/>
</dbReference>
<sequence>MTSHEQWVQWNTVDQYLTDTLVPADAALDEALRASEAAGLPAINVAPNQGKLLNLIALIRGASNILEIGTLGGYSTIWLGRALPADGQLITLEYDPKHAEVATANLQRAGLADKTEVRVGPALDTLPQLAAEGHGPFDLTFIDADKANIPEYFGWAVKLSRPGSVIIVDNVVRNGTVADPDSDDPAVLGVRRLHEEIKAEPKVTATAIQTVGSKGYDGFTIAMVND</sequence>
<dbReference type="InterPro" id="IPR050362">
    <property type="entry name" value="Cation-dep_OMT"/>
</dbReference>
<evidence type="ECO:0000313" key="5">
    <source>
        <dbReference type="Proteomes" id="UP000294257"/>
    </source>
</evidence>
<dbReference type="PANTHER" id="PTHR10509:SF14">
    <property type="entry name" value="CAFFEOYL-COA O-METHYLTRANSFERASE 3-RELATED"/>
    <property type="match status" value="1"/>
</dbReference>
<dbReference type="PROSITE" id="PS51682">
    <property type="entry name" value="SAM_OMT_I"/>
    <property type="match status" value="1"/>
</dbReference>
<accession>A0A4Q7KBS5</accession>
<dbReference type="InterPro" id="IPR029063">
    <property type="entry name" value="SAM-dependent_MTases_sf"/>
</dbReference>
<proteinExistence type="predicted"/>
<evidence type="ECO:0000313" key="4">
    <source>
        <dbReference type="EMBL" id="RZS29635.1"/>
    </source>
</evidence>
<dbReference type="CDD" id="cd02440">
    <property type="entry name" value="AdoMet_MTases"/>
    <property type="match status" value="1"/>
</dbReference>
<name>A0A4Q7KBS5_9PSEU</name>